<comment type="caution">
    <text evidence="2">The sequence shown here is derived from an EMBL/GenBank/DDBJ whole genome shotgun (WGS) entry which is preliminary data.</text>
</comment>
<feature type="region of interest" description="Disordered" evidence="1">
    <location>
        <begin position="172"/>
        <end position="240"/>
    </location>
</feature>
<accession>A0A9Q0L2T8</accession>
<gene>
    <name evidence="2" type="ORF">NE237_031633</name>
</gene>
<sequence>MSDQCALHATANDVVHENPVAVEVVDSGKGIQKDGQQIKDISYAQLHGSWANMADEEDGDVLQVVQKEKGSLTPNASKEDQQDMVTRVSPVFGDVGDTSSGVNHSKETGHVTVNFDDIRAMDESLCEDTGDFIEIGKKGTGMGERDYVQRKRELTLGASSSMAYTHLVNLSSDEDCDSDDHSVDEEVGDEEVGNEAMGDEAVRDEAIEDEEMGDDDSVNSEWGKYGIEVGDDNSIDSEKDLKGDENIGVVVDSDGKLLDCKSDYSPDEIECFVT</sequence>
<protein>
    <submittedName>
        <fullName evidence="2">Uncharacterized protein</fullName>
    </submittedName>
</protein>
<feature type="compositionally biased region" description="Acidic residues" evidence="1">
    <location>
        <begin position="172"/>
        <end position="193"/>
    </location>
</feature>
<name>A0A9Q0L2T8_9MAGN</name>
<feature type="compositionally biased region" description="Acidic residues" evidence="1">
    <location>
        <begin position="206"/>
        <end position="218"/>
    </location>
</feature>
<proteinExistence type="predicted"/>
<evidence type="ECO:0000313" key="3">
    <source>
        <dbReference type="Proteomes" id="UP001141806"/>
    </source>
</evidence>
<organism evidence="2 3">
    <name type="scientific">Protea cynaroides</name>
    <dbReference type="NCBI Taxonomy" id="273540"/>
    <lineage>
        <taxon>Eukaryota</taxon>
        <taxon>Viridiplantae</taxon>
        <taxon>Streptophyta</taxon>
        <taxon>Embryophyta</taxon>
        <taxon>Tracheophyta</taxon>
        <taxon>Spermatophyta</taxon>
        <taxon>Magnoliopsida</taxon>
        <taxon>Proteales</taxon>
        <taxon>Proteaceae</taxon>
        <taxon>Protea</taxon>
    </lineage>
</organism>
<keyword evidence="3" id="KW-1185">Reference proteome</keyword>
<dbReference type="Proteomes" id="UP001141806">
    <property type="component" value="Unassembled WGS sequence"/>
</dbReference>
<evidence type="ECO:0000313" key="2">
    <source>
        <dbReference type="EMBL" id="KAJ4980796.1"/>
    </source>
</evidence>
<evidence type="ECO:0000256" key="1">
    <source>
        <dbReference type="SAM" id="MobiDB-lite"/>
    </source>
</evidence>
<dbReference type="EMBL" id="JAMYWD010000001">
    <property type="protein sequence ID" value="KAJ4980796.1"/>
    <property type="molecule type" value="Genomic_DNA"/>
</dbReference>
<dbReference type="AlphaFoldDB" id="A0A9Q0L2T8"/>
<reference evidence="2" key="1">
    <citation type="journal article" date="2023" name="Plant J.">
        <title>The genome of the king protea, Protea cynaroides.</title>
        <authorList>
            <person name="Chang J."/>
            <person name="Duong T.A."/>
            <person name="Schoeman C."/>
            <person name="Ma X."/>
            <person name="Roodt D."/>
            <person name="Barker N."/>
            <person name="Li Z."/>
            <person name="Van de Peer Y."/>
            <person name="Mizrachi E."/>
        </authorList>
    </citation>
    <scope>NUCLEOTIDE SEQUENCE</scope>
    <source>
        <tissue evidence="2">Young leaves</tissue>
    </source>
</reference>